<feature type="transmembrane region" description="Helical" evidence="1">
    <location>
        <begin position="21"/>
        <end position="41"/>
    </location>
</feature>
<sequence length="95" mass="10391">MTGRMLKVHMQRHDFQAFVQVEVDFFLFILLAFVSLSTDLVKVGKGGMIVSAVIVPPGATALTRIFGVSSKGSIEIPLLIKLNTIFILKKASRVS</sequence>
<keyword evidence="1" id="KW-0812">Transmembrane</keyword>
<proteinExistence type="predicted"/>
<dbReference type="Proteomes" id="UP000830639">
    <property type="component" value="Chromosome"/>
</dbReference>
<dbReference type="RefSeq" id="WP_248267729.1">
    <property type="nucleotide sequence ID" value="NZ_CP096034.1"/>
</dbReference>
<evidence type="ECO:0000256" key="1">
    <source>
        <dbReference type="SAM" id="Phobius"/>
    </source>
</evidence>
<evidence type="ECO:0000313" key="3">
    <source>
        <dbReference type="Proteomes" id="UP000830639"/>
    </source>
</evidence>
<feature type="transmembrane region" description="Helical" evidence="1">
    <location>
        <begin position="47"/>
        <end position="66"/>
    </location>
</feature>
<reference evidence="2 3" key="1">
    <citation type="submission" date="2022-04" db="EMBL/GenBank/DDBJ databases">
        <title>Mechanism of arsenic methylation and mitigation arsenic toxicity by Bacillus sp. LH14 from an Arsenic-Contaminated Paddy Soil.</title>
        <authorList>
            <person name="Wang D."/>
        </authorList>
    </citation>
    <scope>NUCLEOTIDE SEQUENCE [LARGE SCALE GENOMIC DNA]</scope>
    <source>
        <strain evidence="2 3">LH14</strain>
    </source>
</reference>
<keyword evidence="1" id="KW-0472">Membrane</keyword>
<protein>
    <submittedName>
        <fullName evidence="2">Uncharacterized protein</fullName>
    </submittedName>
</protein>
<evidence type="ECO:0000313" key="2">
    <source>
        <dbReference type="EMBL" id="UPM54638.1"/>
    </source>
</evidence>
<accession>A0ABY4JP65</accession>
<organism evidence="2 3">
    <name type="scientific">Gottfriedia acidiceleris</name>
    <dbReference type="NCBI Taxonomy" id="371036"/>
    <lineage>
        <taxon>Bacteria</taxon>
        <taxon>Bacillati</taxon>
        <taxon>Bacillota</taxon>
        <taxon>Bacilli</taxon>
        <taxon>Bacillales</taxon>
        <taxon>Bacillaceae</taxon>
        <taxon>Gottfriedia</taxon>
    </lineage>
</organism>
<keyword evidence="1" id="KW-1133">Transmembrane helix</keyword>
<gene>
    <name evidence="2" type="ORF">MY490_01815</name>
</gene>
<dbReference type="EMBL" id="CP096034">
    <property type="protein sequence ID" value="UPM54638.1"/>
    <property type="molecule type" value="Genomic_DNA"/>
</dbReference>
<keyword evidence="3" id="KW-1185">Reference proteome</keyword>
<name>A0ABY4JP65_9BACI</name>